<keyword evidence="1" id="KW-0325">Glycoprotein</keyword>
<dbReference type="InterPro" id="IPR032466">
    <property type="entry name" value="Metal_Hydrolase"/>
</dbReference>
<dbReference type="PROSITE" id="PS51365">
    <property type="entry name" value="RENAL_DIPEPTIDASE_2"/>
    <property type="match status" value="1"/>
</dbReference>
<comment type="subunit">
    <text evidence="1">Homodimer; disulfide-linked.</text>
</comment>
<dbReference type="Pfam" id="PF01244">
    <property type="entry name" value="Peptidase_M19"/>
    <property type="match status" value="1"/>
</dbReference>
<comment type="subcellular location">
    <subcellularLocation>
        <location evidence="1">Membrane</location>
        <topology evidence="1">Lipid-anchor</topology>
        <topology evidence="1">GPI-anchor</topology>
    </subcellularLocation>
</comment>
<dbReference type="GO" id="GO:0070573">
    <property type="term" value="F:metallodipeptidase activity"/>
    <property type="evidence" value="ECO:0007669"/>
    <property type="project" value="InterPro"/>
</dbReference>
<evidence type="ECO:0000313" key="2">
    <source>
        <dbReference type="Ensembl" id="ENSSPUP00000022190.1"/>
    </source>
</evidence>
<keyword evidence="1" id="KW-0378">Hydrolase</keyword>
<keyword evidence="1" id="KW-0645">Protease</keyword>
<dbReference type="EC" id="3.4.13.19" evidence="1"/>
<keyword evidence="1" id="KW-0479">Metal-binding</keyword>
<keyword evidence="3" id="KW-1185">Reference proteome</keyword>
<dbReference type="GO" id="GO:0006508">
    <property type="term" value="P:proteolysis"/>
    <property type="evidence" value="ECO:0007669"/>
    <property type="project" value="UniProtKB-KW"/>
</dbReference>
<keyword evidence="1" id="KW-0472">Membrane</keyword>
<comment type="cofactor">
    <cofactor evidence="1">
        <name>Zn(2+)</name>
        <dbReference type="ChEBI" id="CHEBI:29105"/>
    </cofactor>
</comment>
<sequence length="63" mass="7111">MCENYEEFELATSSQGIVESKKIVCLMGIEGGHSIDSSLGTLRMYYDLGVRYMTLTHTCNTPW</sequence>
<dbReference type="PANTHER" id="PTHR10443">
    <property type="entry name" value="MICROSOMAL DIPEPTIDASE"/>
    <property type="match status" value="1"/>
</dbReference>
<reference evidence="2" key="1">
    <citation type="submission" date="2025-08" db="UniProtKB">
        <authorList>
            <consortium name="Ensembl"/>
        </authorList>
    </citation>
    <scope>IDENTIFICATION</scope>
</reference>
<dbReference type="AlphaFoldDB" id="A0A8D0LB80"/>
<name>A0A8D0LB80_SPHPU</name>
<dbReference type="PROSITE" id="PS00869">
    <property type="entry name" value="RENAL_DIPEPTIDASE_1"/>
    <property type="match status" value="1"/>
</dbReference>
<reference evidence="2" key="2">
    <citation type="submission" date="2025-09" db="UniProtKB">
        <authorList>
            <consortium name="Ensembl"/>
        </authorList>
    </citation>
    <scope>IDENTIFICATION</scope>
</reference>
<comment type="catalytic activity">
    <reaction evidence="1">
        <text>an L-aminoacyl-L-amino acid + H2O = 2 an L-alpha-amino acid</text>
        <dbReference type="Rhea" id="RHEA:48940"/>
        <dbReference type="ChEBI" id="CHEBI:15377"/>
        <dbReference type="ChEBI" id="CHEBI:59869"/>
        <dbReference type="ChEBI" id="CHEBI:77460"/>
        <dbReference type="EC" id="3.4.13.19"/>
    </reaction>
</comment>
<keyword evidence="1" id="KW-0449">Lipoprotein</keyword>
<evidence type="ECO:0000313" key="3">
    <source>
        <dbReference type="Proteomes" id="UP000694392"/>
    </source>
</evidence>
<dbReference type="Gene3D" id="3.20.20.140">
    <property type="entry name" value="Metal-dependent hydrolases"/>
    <property type="match status" value="1"/>
</dbReference>
<keyword evidence="1" id="KW-1015">Disulfide bond</keyword>
<keyword evidence="1" id="KW-0336">GPI-anchor</keyword>
<evidence type="ECO:0000256" key="1">
    <source>
        <dbReference type="RuleBase" id="RU341113"/>
    </source>
</evidence>
<dbReference type="OMA" id="MCENYEE"/>
<comment type="similarity">
    <text evidence="1">Belongs to the metallo-dependent hydrolases superfamily. Peptidase M19 family.</text>
</comment>
<keyword evidence="1" id="KW-0224">Dipeptidase</keyword>
<dbReference type="Ensembl" id="ENSSPUT00000023648.1">
    <property type="protein sequence ID" value="ENSSPUP00000022190.1"/>
    <property type="gene ID" value="ENSSPUG00000017043.1"/>
</dbReference>
<dbReference type="InterPro" id="IPR000180">
    <property type="entry name" value="Dipep_AS"/>
</dbReference>
<dbReference type="InterPro" id="IPR008257">
    <property type="entry name" value="Pept_M19"/>
</dbReference>
<dbReference type="GO" id="GO:0098552">
    <property type="term" value="C:side of membrane"/>
    <property type="evidence" value="ECO:0007669"/>
    <property type="project" value="UniProtKB-KW"/>
</dbReference>
<dbReference type="PANTHER" id="PTHR10443:SF9">
    <property type="entry name" value="DIPEPTIDASE 2"/>
    <property type="match status" value="1"/>
</dbReference>
<dbReference type="Proteomes" id="UP000694392">
    <property type="component" value="Unplaced"/>
</dbReference>
<organism evidence="2 3">
    <name type="scientific">Sphenodon punctatus</name>
    <name type="common">Tuatara</name>
    <name type="synonym">Hatteria punctata</name>
    <dbReference type="NCBI Taxonomy" id="8508"/>
    <lineage>
        <taxon>Eukaryota</taxon>
        <taxon>Metazoa</taxon>
        <taxon>Chordata</taxon>
        <taxon>Craniata</taxon>
        <taxon>Vertebrata</taxon>
        <taxon>Euteleostomi</taxon>
        <taxon>Lepidosauria</taxon>
        <taxon>Sphenodontia</taxon>
        <taxon>Sphenodontidae</taxon>
        <taxon>Sphenodon</taxon>
    </lineage>
</organism>
<protein>
    <recommendedName>
        <fullName evidence="1">Dipeptidase</fullName>
        <ecNumber evidence="1">3.4.13.19</ecNumber>
    </recommendedName>
</protein>
<dbReference type="SUPFAM" id="SSF51556">
    <property type="entry name" value="Metallo-dependent hydrolases"/>
    <property type="match status" value="1"/>
</dbReference>
<keyword evidence="1" id="KW-0862">Zinc</keyword>
<dbReference type="GeneTree" id="ENSGT00940000160211"/>
<dbReference type="GO" id="GO:0046872">
    <property type="term" value="F:metal ion binding"/>
    <property type="evidence" value="ECO:0007669"/>
    <property type="project" value="UniProtKB-UniRule"/>
</dbReference>
<keyword evidence="1" id="KW-0482">Metalloprotease</keyword>
<proteinExistence type="inferred from homology"/>
<accession>A0A8D0LB80</accession>